<dbReference type="GO" id="GO:0005634">
    <property type="term" value="C:nucleus"/>
    <property type="evidence" value="ECO:0007669"/>
    <property type="project" value="UniProtKB-SubCell"/>
</dbReference>
<gene>
    <name evidence="8" type="ORF">OLC1_LOCUS13295</name>
</gene>
<dbReference type="GO" id="GO:0003677">
    <property type="term" value="F:DNA binding"/>
    <property type="evidence" value="ECO:0007669"/>
    <property type="project" value="UniProtKB-KW"/>
</dbReference>
<evidence type="ECO:0000256" key="2">
    <source>
        <dbReference type="ARBA" id="ARBA00023015"/>
    </source>
</evidence>
<keyword evidence="3" id="KW-0238">DNA-binding</keyword>
<dbReference type="PANTHER" id="PTHR31391:SF67">
    <property type="entry name" value="TF-B3 DOMAIN-CONTAINING PROTEIN"/>
    <property type="match status" value="1"/>
</dbReference>
<evidence type="ECO:0000256" key="3">
    <source>
        <dbReference type="ARBA" id="ARBA00023125"/>
    </source>
</evidence>
<dbReference type="PANTHER" id="PTHR31391">
    <property type="entry name" value="B3 DOMAIN-CONTAINING PROTEIN OS11G0197600-RELATED"/>
    <property type="match status" value="1"/>
</dbReference>
<dbReference type="Gene3D" id="2.40.330.10">
    <property type="entry name" value="DNA-binding pseudobarrel domain"/>
    <property type="match status" value="1"/>
</dbReference>
<dbReference type="Proteomes" id="UP001161247">
    <property type="component" value="Chromosome 4"/>
</dbReference>
<comment type="subcellular location">
    <subcellularLocation>
        <location evidence="1">Nucleus</location>
    </subcellularLocation>
</comment>
<feature type="domain" description="TF-B3" evidence="7">
    <location>
        <begin position="107"/>
        <end position="198"/>
    </location>
</feature>
<dbReference type="EMBL" id="OX459121">
    <property type="protein sequence ID" value="CAI9104353.1"/>
    <property type="molecule type" value="Genomic_DNA"/>
</dbReference>
<dbReference type="PROSITE" id="PS50863">
    <property type="entry name" value="B3"/>
    <property type="match status" value="1"/>
</dbReference>
<dbReference type="CDD" id="cd10017">
    <property type="entry name" value="B3_DNA"/>
    <property type="match status" value="1"/>
</dbReference>
<feature type="compositionally biased region" description="Basic and acidic residues" evidence="6">
    <location>
        <begin position="1"/>
        <end position="13"/>
    </location>
</feature>
<accession>A0AAV1DBX5</accession>
<dbReference type="InterPro" id="IPR003340">
    <property type="entry name" value="B3_DNA-bd"/>
</dbReference>
<evidence type="ECO:0000259" key="7">
    <source>
        <dbReference type="PROSITE" id="PS50863"/>
    </source>
</evidence>
<sequence length="315" mass="35194">MEARRFNVDDVKNNKHCIHSGQTSADAKPRKKKMPPVETKKKVDLVKPKGAKSKAKKVTQGKAKKSGSIKRRRVGISEVYDDIEAKFSVLERAARVLASLEDEFPFFLKYMLPSNVAYSFWLIIPRKFGALHLPSQDSTVILVDEWGKEFKTTYLIDRNGLSAGWRGFSLAHRLLKGDILIFRLIGPCKLQVHIVRVNGSDVINAAQCLMNMDAIGKTTDSDLAKDNGKRKRAKKYAECYLLDVPKVEGDTKGKCQMLLKPDIVSSPEKSEECSEVFDSEVPEGSETPNHLLSGDVHSTKASFLREHPFEGVACT</sequence>
<evidence type="ECO:0000313" key="8">
    <source>
        <dbReference type="EMBL" id="CAI9104353.1"/>
    </source>
</evidence>
<keyword evidence="4" id="KW-0804">Transcription</keyword>
<protein>
    <submittedName>
        <fullName evidence="8">OLC1v1003009C4</fullName>
    </submittedName>
</protein>
<keyword evidence="9" id="KW-1185">Reference proteome</keyword>
<evidence type="ECO:0000256" key="5">
    <source>
        <dbReference type="ARBA" id="ARBA00023242"/>
    </source>
</evidence>
<dbReference type="InterPro" id="IPR015300">
    <property type="entry name" value="DNA-bd_pseudobarrel_sf"/>
</dbReference>
<dbReference type="InterPro" id="IPR044837">
    <property type="entry name" value="REM16-like"/>
</dbReference>
<feature type="compositionally biased region" description="Basic and acidic residues" evidence="6">
    <location>
        <begin position="38"/>
        <end position="47"/>
    </location>
</feature>
<keyword evidence="2" id="KW-0805">Transcription regulation</keyword>
<evidence type="ECO:0000256" key="4">
    <source>
        <dbReference type="ARBA" id="ARBA00023163"/>
    </source>
</evidence>
<name>A0AAV1DBX5_OLDCO</name>
<evidence type="ECO:0000313" key="9">
    <source>
        <dbReference type="Proteomes" id="UP001161247"/>
    </source>
</evidence>
<reference evidence="8" key="1">
    <citation type="submission" date="2023-03" db="EMBL/GenBank/DDBJ databases">
        <authorList>
            <person name="Julca I."/>
        </authorList>
    </citation>
    <scope>NUCLEOTIDE SEQUENCE</scope>
</reference>
<dbReference type="Pfam" id="PF02362">
    <property type="entry name" value="B3"/>
    <property type="match status" value="1"/>
</dbReference>
<feature type="region of interest" description="Disordered" evidence="6">
    <location>
        <begin position="1"/>
        <end position="66"/>
    </location>
</feature>
<dbReference type="SUPFAM" id="SSF101936">
    <property type="entry name" value="DNA-binding pseudobarrel domain"/>
    <property type="match status" value="1"/>
</dbReference>
<feature type="compositionally biased region" description="Basic residues" evidence="6">
    <location>
        <begin position="49"/>
        <end position="66"/>
    </location>
</feature>
<proteinExistence type="predicted"/>
<evidence type="ECO:0000256" key="6">
    <source>
        <dbReference type="SAM" id="MobiDB-lite"/>
    </source>
</evidence>
<organism evidence="8 9">
    <name type="scientific">Oldenlandia corymbosa var. corymbosa</name>
    <dbReference type="NCBI Taxonomy" id="529605"/>
    <lineage>
        <taxon>Eukaryota</taxon>
        <taxon>Viridiplantae</taxon>
        <taxon>Streptophyta</taxon>
        <taxon>Embryophyta</taxon>
        <taxon>Tracheophyta</taxon>
        <taxon>Spermatophyta</taxon>
        <taxon>Magnoliopsida</taxon>
        <taxon>eudicotyledons</taxon>
        <taxon>Gunneridae</taxon>
        <taxon>Pentapetalae</taxon>
        <taxon>asterids</taxon>
        <taxon>lamiids</taxon>
        <taxon>Gentianales</taxon>
        <taxon>Rubiaceae</taxon>
        <taxon>Rubioideae</taxon>
        <taxon>Spermacoceae</taxon>
        <taxon>Hedyotis-Oldenlandia complex</taxon>
        <taxon>Oldenlandia</taxon>
    </lineage>
</organism>
<dbReference type="SMART" id="SM01019">
    <property type="entry name" value="B3"/>
    <property type="match status" value="1"/>
</dbReference>
<dbReference type="AlphaFoldDB" id="A0AAV1DBX5"/>
<keyword evidence="5" id="KW-0539">Nucleus</keyword>
<evidence type="ECO:0000256" key="1">
    <source>
        <dbReference type="ARBA" id="ARBA00004123"/>
    </source>
</evidence>